<dbReference type="PANTHER" id="PTHR33434:SF3">
    <property type="entry name" value="DEGV DOMAIN-CONTAINING PROTEIN YITS"/>
    <property type="match status" value="1"/>
</dbReference>
<dbReference type="Proteomes" id="UP000195043">
    <property type="component" value="Unassembled WGS sequence"/>
</dbReference>
<evidence type="ECO:0000313" key="3">
    <source>
        <dbReference type="EMBL" id="OTN74999.1"/>
    </source>
</evidence>
<dbReference type="InterPro" id="IPR043168">
    <property type="entry name" value="DegV_C"/>
</dbReference>
<sequence>MFQMITDSCCDLPAERLAELDVAFIPMVIELEGKEYTDDMGQSFDTDWFLAKLKEHAQPTTSQINVGRYMEYFRPYVEAGTPILYLGFSSGMSGSFQSAVQAVALLKEEYETVEISLIDTKSASLGEGFLVAEAARRKAEGASLMEVSQWVEAHKMQIDSWVTVDDLKQLERGGRISKTAAAIGGLLNVKPIITVDTDGKLRNVDKVRGRNKSIQHIVERTIANLQATQTKTVYLANAGDDEAAEKVIASLREKMPDVDIYHYPLGPTISSHTGYGCLAVFSFGTQRIAGV</sequence>
<accession>A0A242A248</accession>
<comment type="caution">
    <text evidence="3">The sequence shown here is derived from an EMBL/GenBank/DDBJ whole genome shotgun (WGS) entry which is preliminary data.</text>
</comment>
<dbReference type="InterPro" id="IPR050270">
    <property type="entry name" value="DegV_domain_contain"/>
</dbReference>
<dbReference type="STRING" id="1834191.A5886_000043"/>
<dbReference type="RefSeq" id="WP_086273105.1">
    <property type="nucleotide sequence ID" value="NZ_NGKU01000001.1"/>
</dbReference>
<proteinExistence type="predicted"/>
<dbReference type="InterPro" id="IPR003797">
    <property type="entry name" value="DegV"/>
</dbReference>
<dbReference type="PROSITE" id="PS51482">
    <property type="entry name" value="DEGV"/>
    <property type="match status" value="1"/>
</dbReference>
<evidence type="ECO:0008006" key="5">
    <source>
        <dbReference type="Google" id="ProtNLM"/>
    </source>
</evidence>
<dbReference type="Pfam" id="PF02645">
    <property type="entry name" value="DegV"/>
    <property type="match status" value="1"/>
</dbReference>
<evidence type="ECO:0000256" key="2">
    <source>
        <dbReference type="ARBA" id="ARBA00023121"/>
    </source>
</evidence>
<evidence type="ECO:0000256" key="1">
    <source>
        <dbReference type="ARBA" id="ARBA00003238"/>
    </source>
</evidence>
<dbReference type="OrthoDB" id="9780660at2"/>
<dbReference type="SUPFAM" id="SSF82549">
    <property type="entry name" value="DAK1/DegV-like"/>
    <property type="match status" value="1"/>
</dbReference>
<keyword evidence="2" id="KW-0446">Lipid-binding</keyword>
<evidence type="ECO:0000313" key="4">
    <source>
        <dbReference type="Proteomes" id="UP000195043"/>
    </source>
</evidence>
<organism evidence="3 4">
    <name type="scientific">Candidatus Enterococcus testudinis</name>
    <dbReference type="NCBI Taxonomy" id="1834191"/>
    <lineage>
        <taxon>Bacteria</taxon>
        <taxon>Bacillati</taxon>
        <taxon>Bacillota</taxon>
        <taxon>Bacilli</taxon>
        <taxon>Lactobacillales</taxon>
        <taxon>Enterococcaceae</taxon>
        <taxon>Enterococcus</taxon>
    </lineage>
</organism>
<dbReference type="Gene3D" id="3.30.1180.10">
    <property type="match status" value="1"/>
</dbReference>
<dbReference type="Gene3D" id="2.20.28.50">
    <property type="entry name" value="degv family protein"/>
    <property type="match status" value="1"/>
</dbReference>
<keyword evidence="4" id="KW-1185">Reference proteome</keyword>
<dbReference type="EMBL" id="NGKU01000001">
    <property type="protein sequence ID" value="OTN74999.1"/>
    <property type="molecule type" value="Genomic_DNA"/>
</dbReference>
<dbReference type="Gene3D" id="3.40.50.10440">
    <property type="entry name" value="Dihydroxyacetone kinase, domain 1"/>
    <property type="match status" value="1"/>
</dbReference>
<name>A0A242A248_9ENTE</name>
<comment type="function">
    <text evidence="1">May bind long-chain fatty acids, such as palmitate, and may play a role in lipid transport or fatty acid metabolism.</text>
</comment>
<reference evidence="3 4" key="1">
    <citation type="submission" date="2017-05" db="EMBL/GenBank/DDBJ databases">
        <title>The Genome Sequence of Enterococcus sp. 8G7_MSG3316.</title>
        <authorList>
            <consortium name="The Broad Institute Genomics Platform"/>
            <consortium name="The Broad Institute Genomic Center for Infectious Diseases"/>
            <person name="Earl A."/>
            <person name="Manson A."/>
            <person name="Schwartman J."/>
            <person name="Gilmore M."/>
            <person name="Abouelleil A."/>
            <person name="Cao P."/>
            <person name="Chapman S."/>
            <person name="Cusick C."/>
            <person name="Shea T."/>
            <person name="Young S."/>
            <person name="Neafsey D."/>
            <person name="Nusbaum C."/>
            <person name="Birren B."/>
        </authorList>
    </citation>
    <scope>NUCLEOTIDE SEQUENCE [LARGE SCALE GENOMIC DNA]</scope>
    <source>
        <strain evidence="3 4">8G7_MSG3316</strain>
    </source>
</reference>
<dbReference type="NCBIfam" id="TIGR00762">
    <property type="entry name" value="DegV"/>
    <property type="match status" value="1"/>
</dbReference>
<protein>
    <recommendedName>
        <fullName evidence="5">DegV family protein</fullName>
    </recommendedName>
</protein>
<dbReference type="PANTHER" id="PTHR33434">
    <property type="entry name" value="DEGV DOMAIN-CONTAINING PROTEIN DR_1986-RELATED"/>
    <property type="match status" value="1"/>
</dbReference>
<dbReference type="GO" id="GO:0008289">
    <property type="term" value="F:lipid binding"/>
    <property type="evidence" value="ECO:0007669"/>
    <property type="project" value="UniProtKB-KW"/>
</dbReference>
<dbReference type="AlphaFoldDB" id="A0A242A248"/>
<gene>
    <name evidence="3" type="ORF">A5886_000043</name>
</gene>